<dbReference type="EMBL" id="ACVQ01000027">
    <property type="protein sequence ID" value="EET79135.1"/>
    <property type="molecule type" value="Genomic_DNA"/>
</dbReference>
<organism evidence="1 2">
    <name type="scientific">Campylobacter showae RM3277</name>
    <dbReference type="NCBI Taxonomy" id="553219"/>
    <lineage>
        <taxon>Bacteria</taxon>
        <taxon>Pseudomonadati</taxon>
        <taxon>Campylobacterota</taxon>
        <taxon>Epsilonproteobacteria</taxon>
        <taxon>Campylobacterales</taxon>
        <taxon>Campylobacteraceae</taxon>
        <taxon>Campylobacter</taxon>
    </lineage>
</organism>
<comment type="caution">
    <text evidence="1">The sequence shown here is derived from an EMBL/GenBank/DDBJ whole genome shotgun (WGS) entry which is preliminary data.</text>
</comment>
<dbReference type="Proteomes" id="UP000003107">
    <property type="component" value="Unassembled WGS sequence"/>
</dbReference>
<dbReference type="AlphaFoldDB" id="C6RHB8"/>
<protein>
    <submittedName>
        <fullName evidence="1">Uncharacterized protein</fullName>
    </submittedName>
</protein>
<reference evidence="1 2" key="1">
    <citation type="submission" date="2009-07" db="EMBL/GenBank/DDBJ databases">
        <authorList>
            <person name="Madupu R."/>
            <person name="Sebastian Y."/>
            <person name="Durkin A.S."/>
            <person name="Torralba M."/>
            <person name="Methe B."/>
            <person name="Sutton G.G."/>
            <person name="Strausberg R.L."/>
            <person name="Nelson K.E."/>
        </authorList>
    </citation>
    <scope>NUCLEOTIDE SEQUENCE [LARGE SCALE GENOMIC DNA]</scope>
    <source>
        <strain evidence="1 2">RM3277</strain>
    </source>
</reference>
<accession>C6RHB8</accession>
<evidence type="ECO:0000313" key="1">
    <source>
        <dbReference type="EMBL" id="EET79135.1"/>
    </source>
</evidence>
<proteinExistence type="predicted"/>
<sequence>MTSNLNQKNKAKYFCSRRGAFKFGDGSYHIGNDRAKFKSNEV</sequence>
<gene>
    <name evidence="1" type="ORF">CAMSH0001_0745</name>
</gene>
<name>C6RHB8_9BACT</name>
<keyword evidence="2" id="KW-1185">Reference proteome</keyword>
<evidence type="ECO:0000313" key="2">
    <source>
        <dbReference type="Proteomes" id="UP000003107"/>
    </source>
</evidence>